<dbReference type="InterPro" id="IPR017850">
    <property type="entry name" value="Alkaline_phosphatase_core_sf"/>
</dbReference>
<dbReference type="SUPFAM" id="SSF64158">
    <property type="entry name" value="2,3-Bisphosphoglycerate-independent phosphoglycerate mutase, substrate-binding domain"/>
    <property type="match status" value="1"/>
</dbReference>
<comment type="function">
    <text evidence="10">Catalyzes the interconversion of 2-phosphoglycerate and 3-phosphoglycerate.</text>
</comment>
<sequence>MSAPVPVILAILDGWGIADPVPTNAVFVAKTPNMDRLSAAYPMTTLVAHNGMVGLPEGQMGNSEVGHLNIGAGRIVYQDFTRINLAVERGELAANPVFNRVMEQVKAADSRLHLCGLVSDGGVHSHLRHLIALIELAAAKGVEVVVHCFMDGRDTPPTSGLGFMEELVAAMARIGCGQVATISGRYWAMDRDKRWDRVKKAWDAMVEGVGPTAADAVTVMREAYARGETDEFLTPTVLVDGQGVPLARIRDNDAVIFFNFRADRVRELCHAFGDVDFSGFDAGVRPRLLALATMTEYEADFPFPVAFPPVTLTHILGEEVSRHGRRQLRIAETEKYAHVTYFFNGGNEVPYPGEDRLLINSPRDVATYDQKPQMSAVEVTDRLLAALAEREAAGAPYDLVILNFANGDMVGHTGIMAAAVAACETVDRCVGRIEQFVRERGGVLLITADHGNAEQMVDPQNSGPYTAHTLSPVPFIVVSEAFRNRTLRPGGALKDIAPTILTLMELPIPKEMEGESLIV</sequence>
<evidence type="ECO:0000256" key="5">
    <source>
        <dbReference type="ARBA" id="ARBA00022723"/>
    </source>
</evidence>
<feature type="active site" description="Phosphoserine intermediate" evidence="10 11">
    <location>
        <position position="63"/>
    </location>
</feature>
<evidence type="ECO:0000256" key="10">
    <source>
        <dbReference type="HAMAP-Rule" id="MF_01038"/>
    </source>
</evidence>
<dbReference type="GO" id="GO:0005829">
    <property type="term" value="C:cytosol"/>
    <property type="evidence" value="ECO:0007669"/>
    <property type="project" value="TreeGrafter"/>
</dbReference>
<keyword evidence="6 10" id="KW-0324">Glycolysis</keyword>
<dbReference type="Gene3D" id="3.40.1450.10">
    <property type="entry name" value="BPG-independent phosphoglycerate mutase, domain B"/>
    <property type="match status" value="1"/>
</dbReference>
<evidence type="ECO:0000256" key="6">
    <source>
        <dbReference type="ARBA" id="ARBA00023152"/>
    </source>
</evidence>
<comment type="pathway">
    <text evidence="2 10">Carbohydrate degradation; glycolysis; pyruvate from D-glyceraldehyde 3-phosphate: step 3/5.</text>
</comment>
<feature type="domain" description="Metalloenzyme" evidence="14">
    <location>
        <begin position="6"/>
        <end position="506"/>
    </location>
</feature>
<proteinExistence type="inferred from homology"/>
<evidence type="ECO:0000256" key="12">
    <source>
        <dbReference type="PIRSR" id="PIRSR001492-2"/>
    </source>
</evidence>
<dbReference type="RefSeq" id="WP_015723607.1">
    <property type="nucleotide sequence ID" value="NC_014972.1"/>
</dbReference>
<evidence type="ECO:0000256" key="7">
    <source>
        <dbReference type="ARBA" id="ARBA00023211"/>
    </source>
</evidence>
<feature type="binding site" evidence="10 12">
    <location>
        <begin position="261"/>
        <end position="264"/>
    </location>
    <ligand>
        <name>substrate</name>
    </ligand>
</feature>
<feature type="binding site" evidence="10 12">
    <location>
        <position position="191"/>
    </location>
    <ligand>
        <name>substrate</name>
    </ligand>
</feature>
<keyword evidence="17" id="KW-1185">Reference proteome</keyword>
<evidence type="ECO:0000313" key="17">
    <source>
        <dbReference type="Proteomes" id="UP000006365"/>
    </source>
</evidence>
<comment type="catalytic activity">
    <reaction evidence="1 10">
        <text>(2R)-2-phosphoglycerate = (2R)-3-phosphoglycerate</text>
        <dbReference type="Rhea" id="RHEA:15901"/>
        <dbReference type="ChEBI" id="CHEBI:58272"/>
        <dbReference type="ChEBI" id="CHEBI:58289"/>
        <dbReference type="EC" id="5.4.2.12"/>
    </reaction>
</comment>
<keyword evidence="7 10" id="KW-0464">Manganese</keyword>
<dbReference type="HAMAP" id="MF_01038">
    <property type="entry name" value="GpmI"/>
    <property type="match status" value="1"/>
</dbReference>
<evidence type="ECO:0000256" key="2">
    <source>
        <dbReference type="ARBA" id="ARBA00004798"/>
    </source>
</evidence>
<dbReference type="Proteomes" id="UP000006365">
    <property type="component" value="Chromosome"/>
</dbReference>
<dbReference type="SUPFAM" id="SSF53649">
    <property type="entry name" value="Alkaline phosphatase-like"/>
    <property type="match status" value="1"/>
</dbReference>
<dbReference type="InterPro" id="IPR005995">
    <property type="entry name" value="Pgm_bpd_ind"/>
</dbReference>
<feature type="binding site" evidence="10 13">
    <location>
        <position position="468"/>
    </location>
    <ligand>
        <name>Mn(2+)</name>
        <dbReference type="ChEBI" id="CHEBI:29035"/>
        <label>1</label>
    </ligand>
</feature>
<evidence type="ECO:0000256" key="3">
    <source>
        <dbReference type="ARBA" id="ARBA00008819"/>
    </source>
</evidence>
<evidence type="ECO:0000256" key="9">
    <source>
        <dbReference type="ARBA" id="ARBA00071648"/>
    </source>
</evidence>
<comment type="cofactor">
    <cofactor evidence="10">
        <name>Mn(2+)</name>
        <dbReference type="ChEBI" id="CHEBI:29035"/>
    </cofactor>
    <text evidence="10">Binds 2 manganese ions per subunit.</text>
</comment>
<comment type="subunit">
    <text evidence="10">Monomer.</text>
</comment>
<feature type="binding site" evidence="10 13">
    <location>
        <position position="450"/>
    </location>
    <ligand>
        <name>Mn(2+)</name>
        <dbReference type="ChEBI" id="CHEBI:29035"/>
        <label>2</label>
    </ligand>
</feature>
<evidence type="ECO:0000256" key="1">
    <source>
        <dbReference type="ARBA" id="ARBA00000370"/>
    </source>
</evidence>
<dbReference type="UniPathway" id="UPA00109">
    <property type="reaction ID" value="UER00186"/>
</dbReference>
<evidence type="ECO:0000313" key="16">
    <source>
        <dbReference type="EMBL" id="ADW17063.1"/>
    </source>
</evidence>
<evidence type="ECO:0000259" key="15">
    <source>
        <dbReference type="Pfam" id="PF06415"/>
    </source>
</evidence>
<dbReference type="CDD" id="cd16010">
    <property type="entry name" value="iPGM"/>
    <property type="match status" value="1"/>
</dbReference>
<keyword evidence="5 10" id="KW-0479">Metal-binding</keyword>
<dbReference type="PIRSF" id="PIRSF001492">
    <property type="entry name" value="IPGAM"/>
    <property type="match status" value="1"/>
</dbReference>
<feature type="binding site" evidence="10 13">
    <location>
        <position position="13"/>
    </location>
    <ligand>
        <name>Mn(2+)</name>
        <dbReference type="ChEBI" id="CHEBI:29035"/>
        <label>2</label>
    </ligand>
</feature>
<feature type="binding site" evidence="10 12">
    <location>
        <position position="185"/>
    </location>
    <ligand>
        <name>substrate</name>
    </ligand>
</feature>
<comment type="similarity">
    <text evidence="3 10">Belongs to the BPG-independent phosphoglycerate mutase family.</text>
</comment>
<dbReference type="GO" id="GO:0006007">
    <property type="term" value="P:glucose catabolic process"/>
    <property type="evidence" value="ECO:0007669"/>
    <property type="project" value="InterPro"/>
</dbReference>
<dbReference type="InterPro" id="IPR036646">
    <property type="entry name" value="PGAM_B_sf"/>
</dbReference>
<reference evidence="16 17" key="1">
    <citation type="journal article" date="2011" name="Stand. Genomic Sci.">
        <title>Complete genome sequence of Desulfobulbus propionicus type strain (1pr3).</title>
        <authorList>
            <person name="Pagani I."/>
            <person name="Lapidus A."/>
            <person name="Nolan M."/>
            <person name="Lucas S."/>
            <person name="Hammon N."/>
            <person name="Deshpande S."/>
            <person name="Cheng J.F."/>
            <person name="Chertkov O."/>
            <person name="Davenport K."/>
            <person name="Tapia R."/>
            <person name="Han C."/>
            <person name="Goodwin L."/>
            <person name="Pitluck S."/>
            <person name="Liolios K."/>
            <person name="Mavromatis K."/>
            <person name="Ivanova N."/>
            <person name="Mikhailova N."/>
            <person name="Pati A."/>
            <person name="Chen A."/>
            <person name="Palaniappan K."/>
            <person name="Land M."/>
            <person name="Hauser L."/>
            <person name="Chang Y.J."/>
            <person name="Jeffries C.D."/>
            <person name="Detter J.C."/>
            <person name="Brambilla E."/>
            <person name="Kannan K.P."/>
            <person name="Djao O.D."/>
            <person name="Rohde M."/>
            <person name="Pukall R."/>
            <person name="Spring S."/>
            <person name="Goker M."/>
            <person name="Sikorski J."/>
            <person name="Woyke T."/>
            <person name="Bristow J."/>
            <person name="Eisen J.A."/>
            <person name="Markowitz V."/>
            <person name="Hugenholtz P."/>
            <person name="Kyrpides N.C."/>
            <person name="Klenk H.P."/>
        </authorList>
    </citation>
    <scope>NUCLEOTIDE SEQUENCE [LARGE SCALE GENOMIC DNA]</scope>
    <source>
        <strain evidence="17">ATCC 33891 / DSM 2032 / 1pr3</strain>
    </source>
</reference>
<feature type="binding site" evidence="10 13">
    <location>
        <position position="63"/>
    </location>
    <ligand>
        <name>Mn(2+)</name>
        <dbReference type="ChEBI" id="CHEBI:29035"/>
        <label>2</label>
    </ligand>
</feature>
<name>A0A7U3YKQ7_DESPD</name>
<evidence type="ECO:0000256" key="13">
    <source>
        <dbReference type="PIRSR" id="PIRSR001492-3"/>
    </source>
</evidence>
<dbReference type="EC" id="5.4.2.12" evidence="4 10"/>
<organism evidence="16 17">
    <name type="scientific">Desulfobulbus propionicus (strain ATCC 33891 / DSM 2032 / VKM B-1956 / 1pr3)</name>
    <dbReference type="NCBI Taxonomy" id="577650"/>
    <lineage>
        <taxon>Bacteria</taxon>
        <taxon>Pseudomonadati</taxon>
        <taxon>Thermodesulfobacteriota</taxon>
        <taxon>Desulfobulbia</taxon>
        <taxon>Desulfobulbales</taxon>
        <taxon>Desulfobulbaceae</taxon>
        <taxon>Desulfobulbus</taxon>
    </lineage>
</organism>
<dbReference type="AlphaFoldDB" id="A0A7U3YKQ7"/>
<dbReference type="PANTHER" id="PTHR31637:SF0">
    <property type="entry name" value="2,3-BISPHOSPHOGLYCERATE-INDEPENDENT PHOSPHOGLYCERATE MUTASE"/>
    <property type="match status" value="1"/>
</dbReference>
<feature type="binding site" evidence="10 12">
    <location>
        <begin position="153"/>
        <end position="154"/>
    </location>
    <ligand>
        <name>substrate</name>
    </ligand>
</feature>
<dbReference type="Pfam" id="PF06415">
    <property type="entry name" value="iPGM_N"/>
    <property type="match status" value="1"/>
</dbReference>
<accession>A0A7U3YKQ7</accession>
<dbReference type="GO" id="GO:0004619">
    <property type="term" value="F:phosphoglycerate mutase activity"/>
    <property type="evidence" value="ECO:0007669"/>
    <property type="project" value="UniProtKB-UniRule"/>
</dbReference>
<dbReference type="GO" id="GO:0030145">
    <property type="term" value="F:manganese ion binding"/>
    <property type="evidence" value="ECO:0007669"/>
    <property type="project" value="UniProtKB-UniRule"/>
</dbReference>
<dbReference type="NCBIfam" id="TIGR01307">
    <property type="entry name" value="pgm_bpd_ind"/>
    <property type="match status" value="1"/>
</dbReference>
<feature type="binding site" evidence="10 12">
    <location>
        <position position="124"/>
    </location>
    <ligand>
        <name>substrate</name>
    </ligand>
</feature>
<feature type="binding site" evidence="10 13">
    <location>
        <position position="449"/>
    </location>
    <ligand>
        <name>Mn(2+)</name>
        <dbReference type="ChEBI" id="CHEBI:29035"/>
        <label>2</label>
    </ligand>
</feature>
<evidence type="ECO:0000256" key="11">
    <source>
        <dbReference type="PIRSR" id="PIRSR001492-1"/>
    </source>
</evidence>
<feature type="binding site" evidence="10 13">
    <location>
        <position position="412"/>
    </location>
    <ligand>
        <name>Mn(2+)</name>
        <dbReference type="ChEBI" id="CHEBI:29035"/>
        <label>1</label>
    </ligand>
</feature>
<dbReference type="PANTHER" id="PTHR31637">
    <property type="entry name" value="2,3-BISPHOSPHOGLYCERATE-INDEPENDENT PHOSPHOGLYCERATE MUTASE"/>
    <property type="match status" value="1"/>
</dbReference>
<keyword evidence="8 10" id="KW-0413">Isomerase</keyword>
<feature type="domain" description="BPG-independent PGAM N-terminal" evidence="15">
    <location>
        <begin position="83"/>
        <end position="298"/>
    </location>
</feature>
<evidence type="ECO:0000259" key="14">
    <source>
        <dbReference type="Pfam" id="PF01676"/>
    </source>
</evidence>
<dbReference type="InterPro" id="IPR011258">
    <property type="entry name" value="BPG-indep_PGM_N"/>
</dbReference>
<evidence type="ECO:0000256" key="8">
    <source>
        <dbReference type="ARBA" id="ARBA00023235"/>
    </source>
</evidence>
<dbReference type="FunFam" id="3.40.1450.10:FF:000001">
    <property type="entry name" value="2,3-bisphosphoglycerate-independent phosphoglycerate mutase"/>
    <property type="match status" value="1"/>
</dbReference>
<dbReference type="Pfam" id="PF01676">
    <property type="entry name" value="Metalloenzyme"/>
    <property type="match status" value="1"/>
</dbReference>
<evidence type="ECO:0000256" key="4">
    <source>
        <dbReference type="ARBA" id="ARBA00012026"/>
    </source>
</evidence>
<dbReference type="KEGG" id="dpr:Despr_0889"/>
<dbReference type="InterPro" id="IPR006124">
    <property type="entry name" value="Metalloenzyme"/>
</dbReference>
<dbReference type="EMBL" id="CP002364">
    <property type="protein sequence ID" value="ADW17063.1"/>
    <property type="molecule type" value="Genomic_DNA"/>
</dbReference>
<dbReference type="Gene3D" id="3.40.720.10">
    <property type="entry name" value="Alkaline Phosphatase, subunit A"/>
    <property type="match status" value="1"/>
</dbReference>
<feature type="binding site" evidence="10 13">
    <location>
        <position position="408"/>
    </location>
    <ligand>
        <name>Mn(2+)</name>
        <dbReference type="ChEBI" id="CHEBI:29035"/>
        <label>1</label>
    </ligand>
</feature>
<gene>
    <name evidence="10" type="primary">gpmI</name>
    <name evidence="16" type="ordered locus">Despr_0889</name>
</gene>
<feature type="binding site" evidence="10 12">
    <location>
        <position position="335"/>
    </location>
    <ligand>
        <name>substrate</name>
    </ligand>
</feature>
<dbReference type="GO" id="GO:0006096">
    <property type="term" value="P:glycolytic process"/>
    <property type="evidence" value="ECO:0007669"/>
    <property type="project" value="UniProtKB-UniRule"/>
</dbReference>
<protein>
    <recommendedName>
        <fullName evidence="9 10">2,3-bisphosphoglycerate-independent phosphoglycerate mutase</fullName>
        <shortName evidence="10">BPG-independent PGAM</shortName>
        <shortName evidence="10">Phosphoglyceromutase</shortName>
        <shortName evidence="10">iPGM</shortName>
        <ecNumber evidence="4 10">5.4.2.12</ecNumber>
    </recommendedName>
</protein>